<proteinExistence type="predicted"/>
<dbReference type="Pfam" id="PF01713">
    <property type="entry name" value="Smr"/>
    <property type="match status" value="1"/>
</dbReference>
<dbReference type="OrthoDB" id="3231855at2759"/>
<organism evidence="2 3">
    <name type="scientific">Lobosporangium transversale</name>
    <dbReference type="NCBI Taxonomy" id="64571"/>
    <lineage>
        <taxon>Eukaryota</taxon>
        <taxon>Fungi</taxon>
        <taxon>Fungi incertae sedis</taxon>
        <taxon>Mucoromycota</taxon>
        <taxon>Mortierellomycotina</taxon>
        <taxon>Mortierellomycetes</taxon>
        <taxon>Mortierellales</taxon>
        <taxon>Mortierellaceae</taxon>
        <taxon>Lobosporangium</taxon>
    </lineage>
</organism>
<dbReference type="FunCoup" id="A0A1Y2GUS1">
    <property type="interactions" value="3"/>
</dbReference>
<dbReference type="PANTHER" id="PTHR47417:SF1">
    <property type="entry name" value="SMR DOMAIN-CONTAINING PROTEIN YPL199C"/>
    <property type="match status" value="1"/>
</dbReference>
<protein>
    <submittedName>
        <fullName evidence="2">DUF1771-domain-containing protein</fullName>
    </submittedName>
</protein>
<dbReference type="Gene3D" id="3.30.1370.110">
    <property type="match status" value="1"/>
</dbReference>
<dbReference type="Pfam" id="PF08590">
    <property type="entry name" value="DUF1771"/>
    <property type="match status" value="1"/>
</dbReference>
<sequence>MGSTLSSESATQDHEHYRALARKSAVKRQEFIQQSQIAYRLGDGAKAKAKEYEREMIQYNNKAKDIVFKVNNASRAPNELDLHGLKVKEALEIARDRIELFIRNNEKELIIIVGQGRNSLNGVAKIKPAITEMMSEFKVKATPNKPNAGCILVERLHSGEGIDFSWIDSFFRHAVQKLFRSIFG</sequence>
<dbReference type="SMART" id="SM01162">
    <property type="entry name" value="DUF1771"/>
    <property type="match status" value="1"/>
</dbReference>
<feature type="domain" description="Smr" evidence="1">
    <location>
        <begin position="80"/>
        <end position="157"/>
    </location>
</feature>
<dbReference type="AlphaFoldDB" id="A0A1Y2GUS1"/>
<name>A0A1Y2GUS1_9FUNG</name>
<dbReference type="InterPro" id="IPR053020">
    <property type="entry name" value="Smr_domain_protein"/>
</dbReference>
<accession>A0A1Y2GUS1</accession>
<evidence type="ECO:0000313" key="3">
    <source>
        <dbReference type="Proteomes" id="UP000193648"/>
    </source>
</evidence>
<dbReference type="PANTHER" id="PTHR47417">
    <property type="entry name" value="SMR DOMAIN-CONTAINING PROTEIN YPL199C"/>
    <property type="match status" value="1"/>
</dbReference>
<dbReference type="Proteomes" id="UP000193648">
    <property type="component" value="Unassembled WGS sequence"/>
</dbReference>
<dbReference type="SUPFAM" id="SSF160443">
    <property type="entry name" value="SMR domain-like"/>
    <property type="match status" value="1"/>
</dbReference>
<reference evidence="2 3" key="1">
    <citation type="submission" date="2016-07" db="EMBL/GenBank/DDBJ databases">
        <title>Pervasive Adenine N6-methylation of Active Genes in Fungi.</title>
        <authorList>
            <consortium name="DOE Joint Genome Institute"/>
            <person name="Mondo S.J."/>
            <person name="Dannebaum R.O."/>
            <person name="Kuo R.C."/>
            <person name="Labutti K."/>
            <person name="Haridas S."/>
            <person name="Kuo A."/>
            <person name="Salamov A."/>
            <person name="Ahrendt S.R."/>
            <person name="Lipzen A."/>
            <person name="Sullivan W."/>
            <person name="Andreopoulos W.B."/>
            <person name="Clum A."/>
            <person name="Lindquist E."/>
            <person name="Daum C."/>
            <person name="Ramamoorthy G.K."/>
            <person name="Gryganskyi A."/>
            <person name="Culley D."/>
            <person name="Magnuson J.K."/>
            <person name="James T.Y."/>
            <person name="O'Malley M.A."/>
            <person name="Stajich J.E."/>
            <person name="Spatafora J.W."/>
            <person name="Visel A."/>
            <person name="Grigoriev I.V."/>
        </authorList>
    </citation>
    <scope>NUCLEOTIDE SEQUENCE [LARGE SCALE GENOMIC DNA]</scope>
    <source>
        <strain evidence="2 3">NRRL 3116</strain>
    </source>
</reference>
<evidence type="ECO:0000313" key="2">
    <source>
        <dbReference type="EMBL" id="ORZ24801.1"/>
    </source>
</evidence>
<dbReference type="EMBL" id="MCFF01000008">
    <property type="protein sequence ID" value="ORZ24801.1"/>
    <property type="molecule type" value="Genomic_DNA"/>
</dbReference>
<comment type="caution">
    <text evidence="2">The sequence shown here is derived from an EMBL/GenBank/DDBJ whole genome shotgun (WGS) entry which is preliminary data.</text>
</comment>
<keyword evidence="3" id="KW-1185">Reference proteome</keyword>
<dbReference type="InterPro" id="IPR002625">
    <property type="entry name" value="Smr_dom"/>
</dbReference>
<dbReference type="STRING" id="64571.A0A1Y2GUS1"/>
<dbReference type="InterPro" id="IPR013899">
    <property type="entry name" value="DUF1771"/>
</dbReference>
<dbReference type="InterPro" id="IPR036063">
    <property type="entry name" value="Smr_dom_sf"/>
</dbReference>
<dbReference type="PROSITE" id="PS50828">
    <property type="entry name" value="SMR"/>
    <property type="match status" value="1"/>
</dbReference>
<dbReference type="SMART" id="SM00463">
    <property type="entry name" value="SMR"/>
    <property type="match status" value="1"/>
</dbReference>
<evidence type="ECO:0000259" key="1">
    <source>
        <dbReference type="PROSITE" id="PS50828"/>
    </source>
</evidence>
<dbReference type="GeneID" id="33561934"/>
<dbReference type="RefSeq" id="XP_021883782.1">
    <property type="nucleotide sequence ID" value="XM_022020090.1"/>
</dbReference>
<dbReference type="InParanoid" id="A0A1Y2GUS1"/>
<gene>
    <name evidence="2" type="ORF">BCR41DRAFT_233813</name>
</gene>